<feature type="compositionally biased region" description="Low complexity" evidence="6">
    <location>
        <begin position="1"/>
        <end position="10"/>
    </location>
</feature>
<evidence type="ECO:0000256" key="4">
    <source>
        <dbReference type="ARBA" id="ARBA00022989"/>
    </source>
</evidence>
<keyword evidence="3" id="KW-0812">Transmembrane</keyword>
<dbReference type="Pfam" id="PF02472">
    <property type="entry name" value="ExbD"/>
    <property type="match status" value="1"/>
</dbReference>
<name>A0A3B0UF40_9ZZZZ</name>
<dbReference type="Gene3D" id="3.30.420.270">
    <property type="match status" value="1"/>
</dbReference>
<gene>
    <name evidence="7" type="ORF">MNBD_ALPHA12-1172</name>
</gene>
<dbReference type="AlphaFoldDB" id="A0A3B0UF40"/>
<evidence type="ECO:0000256" key="3">
    <source>
        <dbReference type="ARBA" id="ARBA00022692"/>
    </source>
</evidence>
<keyword evidence="4" id="KW-1133">Transmembrane helix</keyword>
<evidence type="ECO:0000256" key="1">
    <source>
        <dbReference type="ARBA" id="ARBA00004162"/>
    </source>
</evidence>
<proteinExistence type="predicted"/>
<accession>A0A3B0UF40</accession>
<protein>
    <submittedName>
        <fullName evidence="7">Tol biopolymer transport system, TolR protein</fullName>
    </submittedName>
</protein>
<dbReference type="EMBL" id="UOEO01000086">
    <property type="protein sequence ID" value="VAW18226.1"/>
    <property type="molecule type" value="Genomic_DNA"/>
</dbReference>
<feature type="compositionally biased region" description="Basic residues" evidence="6">
    <location>
        <begin position="11"/>
        <end position="24"/>
    </location>
</feature>
<dbReference type="InterPro" id="IPR003400">
    <property type="entry name" value="ExbD"/>
</dbReference>
<keyword evidence="2" id="KW-1003">Cell membrane</keyword>
<reference evidence="7" key="1">
    <citation type="submission" date="2018-06" db="EMBL/GenBank/DDBJ databases">
        <authorList>
            <person name="Zhirakovskaya E."/>
        </authorList>
    </citation>
    <scope>NUCLEOTIDE SEQUENCE</scope>
</reference>
<comment type="subcellular location">
    <subcellularLocation>
        <location evidence="1">Cell membrane</location>
        <topology evidence="1">Single-pass membrane protein</topology>
    </subcellularLocation>
</comment>
<dbReference type="PANTHER" id="PTHR30558:SF7">
    <property type="entry name" value="TOL-PAL SYSTEM PROTEIN TOLR"/>
    <property type="match status" value="1"/>
</dbReference>
<dbReference type="GO" id="GO:0005886">
    <property type="term" value="C:plasma membrane"/>
    <property type="evidence" value="ECO:0007669"/>
    <property type="project" value="UniProtKB-SubCell"/>
</dbReference>
<sequence>MSMSAANHGSAGRRRSGRSRRNRHAPMSEINVTPMVDVMLVLLIVFMVAAPLLTVGVPIDLPQTQAKSLDTQAKPLTLTVTANGQIYIGDNQVTLEKIVETLGSLSGGKTDQRIYLRGDAKAGYGMVMRVMGMLSSAGYSKIGLITNQEQGQ</sequence>
<keyword evidence="5" id="KW-0472">Membrane</keyword>
<feature type="region of interest" description="Disordered" evidence="6">
    <location>
        <begin position="1"/>
        <end position="26"/>
    </location>
</feature>
<evidence type="ECO:0000256" key="6">
    <source>
        <dbReference type="SAM" id="MobiDB-lite"/>
    </source>
</evidence>
<dbReference type="PANTHER" id="PTHR30558">
    <property type="entry name" value="EXBD MEMBRANE COMPONENT OF PMF-DRIVEN MACROMOLECULE IMPORT SYSTEM"/>
    <property type="match status" value="1"/>
</dbReference>
<dbReference type="GO" id="GO:0022857">
    <property type="term" value="F:transmembrane transporter activity"/>
    <property type="evidence" value="ECO:0007669"/>
    <property type="project" value="InterPro"/>
</dbReference>
<organism evidence="7">
    <name type="scientific">hydrothermal vent metagenome</name>
    <dbReference type="NCBI Taxonomy" id="652676"/>
    <lineage>
        <taxon>unclassified sequences</taxon>
        <taxon>metagenomes</taxon>
        <taxon>ecological metagenomes</taxon>
    </lineage>
</organism>
<evidence type="ECO:0000313" key="7">
    <source>
        <dbReference type="EMBL" id="VAW18226.1"/>
    </source>
</evidence>
<evidence type="ECO:0000256" key="5">
    <source>
        <dbReference type="ARBA" id="ARBA00023136"/>
    </source>
</evidence>
<evidence type="ECO:0000256" key="2">
    <source>
        <dbReference type="ARBA" id="ARBA00022475"/>
    </source>
</evidence>